<comment type="caution">
    <text evidence="3">The sequence shown here is derived from an EMBL/GenBank/DDBJ whole genome shotgun (WGS) entry which is preliminary data.</text>
</comment>
<dbReference type="InterPro" id="IPR013087">
    <property type="entry name" value="Znf_C2H2_type"/>
</dbReference>
<gene>
    <name evidence="3" type="ORF">DXG03_004656</name>
</gene>
<reference evidence="3" key="1">
    <citation type="submission" date="2020-07" db="EMBL/GenBank/DDBJ databases">
        <authorList>
            <person name="Nieuwenhuis M."/>
            <person name="Van De Peppel L.J.J."/>
        </authorList>
    </citation>
    <scope>NUCLEOTIDE SEQUENCE</scope>
    <source>
        <strain evidence="3">AP01</strain>
        <tissue evidence="3">Mycelium</tissue>
    </source>
</reference>
<dbReference type="PROSITE" id="PS00028">
    <property type="entry name" value="ZINC_FINGER_C2H2_1"/>
    <property type="match status" value="1"/>
</dbReference>
<feature type="region of interest" description="Disordered" evidence="1">
    <location>
        <begin position="237"/>
        <end position="258"/>
    </location>
</feature>
<evidence type="ECO:0000259" key="2">
    <source>
        <dbReference type="PROSITE" id="PS00028"/>
    </source>
</evidence>
<dbReference type="EMBL" id="JABCKV010000281">
    <property type="protein sequence ID" value="KAG5641604.1"/>
    <property type="molecule type" value="Genomic_DNA"/>
</dbReference>
<feature type="compositionally biased region" description="Basic and acidic residues" evidence="1">
    <location>
        <begin position="237"/>
        <end position="251"/>
    </location>
</feature>
<evidence type="ECO:0000256" key="1">
    <source>
        <dbReference type="SAM" id="MobiDB-lite"/>
    </source>
</evidence>
<dbReference type="OrthoDB" id="10674448at2759"/>
<evidence type="ECO:0000313" key="4">
    <source>
        <dbReference type="Proteomes" id="UP000775547"/>
    </source>
</evidence>
<dbReference type="AlphaFoldDB" id="A0A9P7G0E7"/>
<protein>
    <recommendedName>
        <fullName evidence="2">C2H2-type domain-containing protein</fullName>
    </recommendedName>
</protein>
<proteinExistence type="predicted"/>
<sequence length="258" mass="28753">MPLRNETSFAFRSAEHMMTELGYGRVFNSEAELMEAQHDGMFMSTITEEDQAPGAPVINKAAVPAPNAASVDPASITQALSRSNSHHQPAFTIPPSPTLSLPPAAFHLPTRRSKRGTYMSPLEINSILYDPPSSVELDAAVSRYVFSCMWGRCTDVIQREGLSKIHGYAFKDNIDRHVLAHLATAPSGFGLSGIGNNMEHMCGWNGCYKLFLSRDALKRHVWYAHVFCRRKKCHSKVSPEDMGRHQHEKCNGRRRARG</sequence>
<evidence type="ECO:0000313" key="3">
    <source>
        <dbReference type="EMBL" id="KAG5641604.1"/>
    </source>
</evidence>
<organism evidence="3 4">
    <name type="scientific">Asterophora parasitica</name>
    <dbReference type="NCBI Taxonomy" id="117018"/>
    <lineage>
        <taxon>Eukaryota</taxon>
        <taxon>Fungi</taxon>
        <taxon>Dikarya</taxon>
        <taxon>Basidiomycota</taxon>
        <taxon>Agaricomycotina</taxon>
        <taxon>Agaricomycetes</taxon>
        <taxon>Agaricomycetidae</taxon>
        <taxon>Agaricales</taxon>
        <taxon>Tricholomatineae</taxon>
        <taxon>Lyophyllaceae</taxon>
        <taxon>Asterophora</taxon>
    </lineage>
</organism>
<reference evidence="3" key="2">
    <citation type="submission" date="2021-10" db="EMBL/GenBank/DDBJ databases">
        <title>Phylogenomics reveals ancestral predisposition of the termite-cultivated fungus Termitomyces towards a domesticated lifestyle.</title>
        <authorList>
            <person name="Auxier B."/>
            <person name="Grum-Grzhimaylo A."/>
            <person name="Cardenas M.E."/>
            <person name="Lodge J.D."/>
            <person name="Laessoe T."/>
            <person name="Pedersen O."/>
            <person name="Smith M.E."/>
            <person name="Kuyper T.W."/>
            <person name="Franco-Molano E.A."/>
            <person name="Baroni T.J."/>
            <person name="Aanen D.K."/>
        </authorList>
    </citation>
    <scope>NUCLEOTIDE SEQUENCE</scope>
    <source>
        <strain evidence="3">AP01</strain>
        <tissue evidence="3">Mycelium</tissue>
    </source>
</reference>
<accession>A0A9P7G0E7</accession>
<dbReference type="Proteomes" id="UP000775547">
    <property type="component" value="Unassembled WGS sequence"/>
</dbReference>
<feature type="domain" description="C2H2-type" evidence="2">
    <location>
        <begin position="202"/>
        <end position="225"/>
    </location>
</feature>
<keyword evidence="4" id="KW-1185">Reference proteome</keyword>
<name>A0A9P7G0E7_9AGAR</name>